<dbReference type="Proteomes" id="UP000314985">
    <property type="component" value="Chromosome 6"/>
</dbReference>
<feature type="region of interest" description="Disordered" evidence="8">
    <location>
        <begin position="400"/>
        <end position="461"/>
    </location>
</feature>
<evidence type="ECO:0000256" key="6">
    <source>
        <dbReference type="ARBA" id="ARBA00051963"/>
    </source>
</evidence>
<dbReference type="OMA" id="WADNLWT"/>
<accession>A0A4X1SNZ4</accession>
<dbReference type="ExpressionAtlas" id="A0A4X1SNZ4">
    <property type="expression patterns" value="baseline and differential"/>
</dbReference>
<comment type="similarity">
    <text evidence="1 7">Belongs to the inositol phosphokinase (IPK) family.</text>
</comment>
<keyword evidence="2 7" id="KW-0808">Transferase</keyword>
<dbReference type="Ensembl" id="ENSSSCT00035001572.1">
    <property type="protein sequence ID" value="ENSSSCP00035000495.1"/>
    <property type="gene ID" value="ENSSSCG00035001281.1"/>
</dbReference>
<organism evidence="9 10">
    <name type="scientific">Sus scrofa</name>
    <name type="common">Pig</name>
    <dbReference type="NCBI Taxonomy" id="9823"/>
    <lineage>
        <taxon>Eukaryota</taxon>
        <taxon>Metazoa</taxon>
        <taxon>Chordata</taxon>
        <taxon>Craniata</taxon>
        <taxon>Vertebrata</taxon>
        <taxon>Euteleostomi</taxon>
        <taxon>Mammalia</taxon>
        <taxon>Eutheria</taxon>
        <taxon>Laurasiatheria</taxon>
        <taxon>Artiodactyla</taxon>
        <taxon>Suina</taxon>
        <taxon>Suidae</taxon>
        <taxon>Sus</taxon>
    </lineage>
</organism>
<dbReference type="Proteomes" id="UP000694720">
    <property type="component" value="Unplaced"/>
</dbReference>
<proteinExistence type="inferred from homology"/>
<dbReference type="Ensembl" id="ENSSSCT00070005019.1">
    <property type="protein sequence ID" value="ENSSSCP00070004080.1"/>
    <property type="gene ID" value="ENSSSCG00070002703.1"/>
</dbReference>
<evidence type="ECO:0000256" key="3">
    <source>
        <dbReference type="ARBA" id="ARBA00022741"/>
    </source>
</evidence>
<keyword evidence="5" id="KW-0067">ATP-binding</keyword>
<dbReference type="GO" id="GO:0008440">
    <property type="term" value="F:inositol-1,4,5-trisphosphate 3-kinase activity"/>
    <property type="evidence" value="ECO:0007669"/>
    <property type="project" value="UniProtKB-EC"/>
</dbReference>
<dbReference type="SMR" id="A0A4X1SNZ4"/>
<dbReference type="GO" id="GO:0005524">
    <property type="term" value="F:ATP binding"/>
    <property type="evidence" value="ECO:0007669"/>
    <property type="project" value="UniProtKB-KW"/>
</dbReference>
<dbReference type="Ensembl" id="ENSSSCT00045041633.1">
    <property type="protein sequence ID" value="ENSSSCP00045028879.1"/>
    <property type="gene ID" value="ENSSSCG00045024447.1"/>
</dbReference>
<dbReference type="PANTHER" id="PTHR12400">
    <property type="entry name" value="INOSITOL POLYPHOSPHATE KINASE"/>
    <property type="match status" value="1"/>
</dbReference>
<reference evidence="9 10" key="1">
    <citation type="submission" date="2017-08" db="EMBL/GenBank/DDBJ databases">
        <title>USMARCv1.0.</title>
        <authorList>
            <person name="Hannum G.I."/>
            <person name="Koren S."/>
            <person name="Schroeder S.G."/>
            <person name="Chin S.C."/>
            <person name="Nonneman D.J."/>
            <person name="Becker S.A."/>
            <person name="Rosen B.D."/>
            <person name="Bickhart D.M."/>
            <person name="Putnam N.H."/>
            <person name="Green R.E."/>
            <person name="Tuggle C.K."/>
            <person name="Liu H."/>
            <person name="Rohrer G.A."/>
            <person name="Warr A."/>
            <person name="Hall R."/>
            <person name="Kim K."/>
            <person name="Hume D.A."/>
            <person name="Talbot R."/>
            <person name="Chow W."/>
            <person name="Howe K."/>
            <person name="Schwartz A.S."/>
            <person name="Watson M."/>
            <person name="Archibald A.L."/>
            <person name="Phillippy A.M."/>
            <person name="Smith T.P.L."/>
        </authorList>
    </citation>
    <scope>NUCLEOTIDE SEQUENCE [LARGE SCALE GENOMIC DNA]</scope>
</reference>
<keyword evidence="3" id="KW-0547">Nucleotide-binding</keyword>
<evidence type="ECO:0000256" key="4">
    <source>
        <dbReference type="ARBA" id="ARBA00022777"/>
    </source>
</evidence>
<dbReference type="GO" id="GO:0032958">
    <property type="term" value="P:inositol phosphate biosynthetic process"/>
    <property type="evidence" value="ECO:0007669"/>
    <property type="project" value="InterPro"/>
</dbReference>
<name>A0A4X1SNZ4_PIG</name>
<dbReference type="InterPro" id="IPR005522">
    <property type="entry name" value="IPK"/>
</dbReference>
<protein>
    <recommendedName>
        <fullName evidence="7">Kinase</fullName>
        <ecNumber evidence="7">2.7.-.-</ecNumber>
    </recommendedName>
</protein>
<keyword evidence="4 7" id="KW-0418">Kinase</keyword>
<dbReference type="Proteomes" id="UP000694728">
    <property type="component" value="Unplaced"/>
</dbReference>
<dbReference type="PANTHER" id="PTHR12400:SF106">
    <property type="entry name" value="INOSITOL-TRISPHOSPHATE 3-KINASE C"/>
    <property type="match status" value="1"/>
</dbReference>
<evidence type="ECO:0000256" key="1">
    <source>
        <dbReference type="ARBA" id="ARBA00007374"/>
    </source>
</evidence>
<feature type="compositionally biased region" description="Polar residues" evidence="8">
    <location>
        <begin position="310"/>
        <end position="321"/>
    </location>
</feature>
<feature type="region of interest" description="Disordered" evidence="8">
    <location>
        <begin position="104"/>
        <end position="202"/>
    </location>
</feature>
<sequence>MGGATQGSSPYVTSGKAGLRGFPWEAGGEYRLTLVWLGALELRGPEPASLGSPATPLAGFKGAGGAESVKARAEGAGMRRCPCRGSLSEVQAGALPGAARMGLAAPRGGRRRQPGQQRPGPGAGGPAGPPERGGPRVEAEGSNLHTKPERAGLGPDSGTDGQAEPEAAGLGAKTVRPSQKTEPGRSILRTQPALETAGAWTETRTDGLWTDAHSFDLQPQPERAHLWKQPGVDGPWTDLEIHGSQIQPERVKPGTENLRTHQNRSSVGTQPEGAPRSTEPSAIGSWKELYTDGSRTQQDTEDSWTELHTDGSQIQQDNETAWKQLGTDGFPTPQTTDGFWTQSGTDGPQAQDTHGSQTEPGTDCLGEANQDGSLEEPEHGELVTHQYSHLECSPLTPVPRLIITPETPEPEAQPVGPPSRVEGGSGGFSSASSFDESEDDVVAGGGGTSDPEDRSGNKPWRKLKTVLKSSPFVVSFRKHYPWVQLSGHSGNFQAGEDGWILKRFCQCEQRSLEQLMRDPLRPFVPAYYGMVQRDGQAFNQMEDLLADFESPSIMDCKMGSRTYLEEELAKARERPRPRKDMYEKMVAVDPGAPTPEEHAQGAVTKPRYMQWRETMSSTSTLGFRIEGIKKADGTCNTNFKKTQKLEQVTKVLEDFVDGNCEILRKYVARLEELRETLESSPFFKTHEVVGSSLLFVHDHTGLAKVWMIDFGKTVALPDHQTLNHRLPWAEGNREDGYLWGLDNMIRLLQGLAQS</sequence>
<dbReference type="Proteomes" id="UP000694727">
    <property type="component" value="Unplaced"/>
</dbReference>
<comment type="catalytic activity">
    <reaction evidence="6">
        <text>1D-myo-inositol 1,4,5-trisphosphate + ATP = 1D-myo-inositol 1,3,4,5-tetrakisphosphate + ADP + H(+)</text>
        <dbReference type="Rhea" id="RHEA:11020"/>
        <dbReference type="ChEBI" id="CHEBI:15378"/>
        <dbReference type="ChEBI" id="CHEBI:30616"/>
        <dbReference type="ChEBI" id="CHEBI:57895"/>
        <dbReference type="ChEBI" id="CHEBI:203600"/>
        <dbReference type="ChEBI" id="CHEBI:456216"/>
        <dbReference type="EC" id="2.7.1.127"/>
    </reaction>
    <physiologicalReaction direction="left-to-right" evidence="6">
        <dbReference type="Rhea" id="RHEA:11021"/>
    </physiologicalReaction>
</comment>
<evidence type="ECO:0000256" key="2">
    <source>
        <dbReference type="ARBA" id="ARBA00022679"/>
    </source>
</evidence>
<evidence type="ECO:0000313" key="9">
    <source>
        <dbReference type="Ensembl" id="ENSSSCP00070004080.1"/>
    </source>
</evidence>
<evidence type="ECO:0000256" key="8">
    <source>
        <dbReference type="SAM" id="MobiDB-lite"/>
    </source>
</evidence>
<dbReference type="Ensembl" id="ENSSSCT00025063108.1">
    <property type="protein sequence ID" value="ENSSSCP00025026864.1"/>
    <property type="gene ID" value="ENSSSCG00025046471.1"/>
</dbReference>
<feature type="region of interest" description="Disordered" evidence="8">
    <location>
        <begin position="245"/>
        <end position="380"/>
    </location>
</feature>
<dbReference type="FunFam" id="3.30.470.160:FF:000001">
    <property type="entry name" value="Kinase"/>
    <property type="match status" value="1"/>
</dbReference>
<dbReference type="EC" id="2.7.-.-" evidence="7"/>
<reference evidence="9" key="2">
    <citation type="submission" date="2025-05" db="UniProtKB">
        <authorList>
            <consortium name="Ensembl"/>
        </authorList>
    </citation>
    <scope>IDENTIFICATION</scope>
</reference>
<dbReference type="InterPro" id="IPR038286">
    <property type="entry name" value="IPK_sf"/>
</dbReference>
<evidence type="ECO:0000256" key="5">
    <source>
        <dbReference type="ARBA" id="ARBA00022840"/>
    </source>
</evidence>
<dbReference type="SUPFAM" id="SSF56104">
    <property type="entry name" value="SAICAR synthase-like"/>
    <property type="match status" value="1"/>
</dbReference>
<evidence type="ECO:0000256" key="7">
    <source>
        <dbReference type="RuleBase" id="RU363090"/>
    </source>
</evidence>
<evidence type="ECO:0000313" key="10">
    <source>
        <dbReference type="Proteomes" id="UP000314985"/>
    </source>
</evidence>
<dbReference type="Pfam" id="PF03770">
    <property type="entry name" value="IPK"/>
    <property type="match status" value="1"/>
</dbReference>
<dbReference type="AlphaFoldDB" id="A0A4X1SNZ4"/>
<feature type="compositionally biased region" description="Polar residues" evidence="8">
    <location>
        <begin position="332"/>
        <end position="360"/>
    </location>
</feature>
<dbReference type="Gene3D" id="3.30.470.160">
    <property type="entry name" value="Inositol polyphosphate kinase"/>
    <property type="match status" value="1"/>
</dbReference>